<keyword evidence="2" id="KW-0238">DNA-binding</keyword>
<name>A0A1G7XX60_9HYPH</name>
<proteinExistence type="predicted"/>
<accession>A0A1G7XX60</accession>
<keyword evidence="7" id="KW-1185">Reference proteome</keyword>
<dbReference type="PANTHER" id="PTHR47506">
    <property type="entry name" value="TRANSCRIPTIONAL REGULATORY PROTEIN"/>
    <property type="match status" value="1"/>
</dbReference>
<dbReference type="PANTHER" id="PTHR47506:SF1">
    <property type="entry name" value="HTH-TYPE TRANSCRIPTIONAL REGULATOR YJDC"/>
    <property type="match status" value="1"/>
</dbReference>
<evidence type="ECO:0000256" key="3">
    <source>
        <dbReference type="ARBA" id="ARBA00023163"/>
    </source>
</evidence>
<evidence type="ECO:0000259" key="5">
    <source>
        <dbReference type="Pfam" id="PF00440"/>
    </source>
</evidence>
<dbReference type="InterPro" id="IPR009057">
    <property type="entry name" value="Homeodomain-like_sf"/>
</dbReference>
<dbReference type="Gene3D" id="1.10.357.10">
    <property type="entry name" value="Tetracycline Repressor, domain 2"/>
    <property type="match status" value="1"/>
</dbReference>
<feature type="domain" description="HTH tetR-type" evidence="5">
    <location>
        <begin position="15"/>
        <end position="58"/>
    </location>
</feature>
<dbReference type="EMBL" id="FNCS01000011">
    <property type="protein sequence ID" value="SDG88673.1"/>
    <property type="molecule type" value="Genomic_DNA"/>
</dbReference>
<reference evidence="6 7" key="1">
    <citation type="submission" date="2016-10" db="EMBL/GenBank/DDBJ databases">
        <authorList>
            <person name="de Groot N.N."/>
        </authorList>
    </citation>
    <scope>NUCLEOTIDE SEQUENCE [LARGE SCALE GENOMIC DNA]</scope>
    <source>
        <strain evidence="6 7">CGMCC 1.10267</strain>
    </source>
</reference>
<dbReference type="OrthoDB" id="9795242at2"/>
<dbReference type="GO" id="GO:0003677">
    <property type="term" value="F:DNA binding"/>
    <property type="evidence" value="ECO:0007669"/>
    <property type="project" value="UniProtKB-KW"/>
</dbReference>
<evidence type="ECO:0000256" key="4">
    <source>
        <dbReference type="SAM" id="MobiDB-lite"/>
    </source>
</evidence>
<dbReference type="STRING" id="440168.SAMN04487974_11153"/>
<dbReference type="RefSeq" id="WP_090597575.1">
    <property type="nucleotide sequence ID" value="NZ_FNCS01000011.1"/>
</dbReference>
<feature type="region of interest" description="Disordered" evidence="4">
    <location>
        <begin position="195"/>
        <end position="219"/>
    </location>
</feature>
<gene>
    <name evidence="6" type="ORF">SAMN04487974_11153</name>
</gene>
<protein>
    <submittedName>
        <fullName evidence="6">Transcriptional regulator, TetR family</fullName>
    </submittedName>
</protein>
<dbReference type="InterPro" id="IPR001647">
    <property type="entry name" value="HTH_TetR"/>
</dbReference>
<evidence type="ECO:0000256" key="1">
    <source>
        <dbReference type="ARBA" id="ARBA00023015"/>
    </source>
</evidence>
<sequence length="219" mass="23714">MKKGRARGFDYEAALDAAEGVFRLKGFSGAGTTALMAAMKIGAGSYYSAFSSKENLYHLVLDRASERLLTAASMALKEKDGWDALKHLVDIVALQLVIFAPQGCVFSLTGAHQTQASSLKWKAHRAQMHTIVSACESRLKAERRREGLSNQVIALLDEIALEAALGSGRNGLVLVGRRGLSMLYDLGRQQNHTMSNGYGIASPRASQHGNVSKHELQAR</sequence>
<dbReference type="Pfam" id="PF00440">
    <property type="entry name" value="TetR_N"/>
    <property type="match status" value="1"/>
</dbReference>
<dbReference type="AlphaFoldDB" id="A0A1G7XX60"/>
<evidence type="ECO:0000313" key="6">
    <source>
        <dbReference type="EMBL" id="SDG88673.1"/>
    </source>
</evidence>
<dbReference type="SUPFAM" id="SSF46689">
    <property type="entry name" value="Homeodomain-like"/>
    <property type="match status" value="1"/>
</dbReference>
<organism evidence="6 7">
    <name type="scientific">Pelagibacterium luteolum</name>
    <dbReference type="NCBI Taxonomy" id="440168"/>
    <lineage>
        <taxon>Bacteria</taxon>
        <taxon>Pseudomonadati</taxon>
        <taxon>Pseudomonadota</taxon>
        <taxon>Alphaproteobacteria</taxon>
        <taxon>Hyphomicrobiales</taxon>
        <taxon>Devosiaceae</taxon>
        <taxon>Pelagibacterium</taxon>
    </lineage>
</organism>
<keyword evidence="3" id="KW-0804">Transcription</keyword>
<keyword evidence="1" id="KW-0805">Transcription regulation</keyword>
<dbReference type="Proteomes" id="UP000199495">
    <property type="component" value="Unassembled WGS sequence"/>
</dbReference>
<evidence type="ECO:0000313" key="7">
    <source>
        <dbReference type="Proteomes" id="UP000199495"/>
    </source>
</evidence>
<evidence type="ECO:0000256" key="2">
    <source>
        <dbReference type="ARBA" id="ARBA00023125"/>
    </source>
</evidence>